<proteinExistence type="predicted"/>
<accession>A0A8C7IKD5</accession>
<protein>
    <submittedName>
        <fullName evidence="1">Uncharacterized protein</fullName>
    </submittedName>
</protein>
<reference evidence="1" key="1">
    <citation type="submission" date="2025-08" db="UniProtKB">
        <authorList>
            <consortium name="Ensembl"/>
        </authorList>
    </citation>
    <scope>IDENTIFICATION</scope>
</reference>
<dbReference type="PANTHER" id="PTHR14241">
    <property type="entry name" value="INTERFERON-INDUCED PROTEIN 44"/>
    <property type="match status" value="1"/>
</dbReference>
<dbReference type="GeneTree" id="ENSGT00940000160560"/>
<evidence type="ECO:0000313" key="1">
    <source>
        <dbReference type="Ensembl" id="ENSOKIP00005073815.1"/>
    </source>
</evidence>
<dbReference type="PANTHER" id="PTHR14241:SF1">
    <property type="entry name" value="INTERFERON-INDUCED PROTEIN 44-RELATED"/>
    <property type="match status" value="1"/>
</dbReference>
<reference evidence="1" key="2">
    <citation type="submission" date="2025-09" db="UniProtKB">
        <authorList>
            <consortium name="Ensembl"/>
        </authorList>
    </citation>
    <scope>IDENTIFICATION</scope>
</reference>
<sequence>MHILFYSTKPTKSKKEKHGIYFPLVFNDVMGLEKSVKGVRKADIIKALKSHIKDGHKFNPISPLSEEDPGYINTHSSEDRVHCLVSVIPADKMAVLIGVIQKMRNIGVGAADMGIPQMVILIRVDDACPLVKKDLKNIYLSKYIKEKMEQRSTKLGVPVNCIQPVKNYHEEINLDEDMNVLLLRVRLNLADYFIRKPPQDIKCCVQDHLKGD</sequence>
<dbReference type="Ensembl" id="ENSOKIT00005078640.1">
    <property type="protein sequence ID" value="ENSOKIP00005073815.1"/>
    <property type="gene ID" value="ENSOKIG00005031866.1"/>
</dbReference>
<organism evidence="1 2">
    <name type="scientific">Oncorhynchus kisutch</name>
    <name type="common">Coho salmon</name>
    <name type="synonym">Salmo kisutch</name>
    <dbReference type="NCBI Taxonomy" id="8019"/>
    <lineage>
        <taxon>Eukaryota</taxon>
        <taxon>Metazoa</taxon>
        <taxon>Chordata</taxon>
        <taxon>Craniata</taxon>
        <taxon>Vertebrata</taxon>
        <taxon>Euteleostomi</taxon>
        <taxon>Actinopterygii</taxon>
        <taxon>Neopterygii</taxon>
        <taxon>Teleostei</taxon>
        <taxon>Protacanthopterygii</taxon>
        <taxon>Salmoniformes</taxon>
        <taxon>Salmonidae</taxon>
        <taxon>Salmoninae</taxon>
        <taxon>Oncorhynchus</taxon>
    </lineage>
</organism>
<dbReference type="Proteomes" id="UP000694557">
    <property type="component" value="Unassembled WGS sequence"/>
</dbReference>
<dbReference type="AlphaFoldDB" id="A0A8C7IKD5"/>
<evidence type="ECO:0000313" key="2">
    <source>
        <dbReference type="Proteomes" id="UP000694557"/>
    </source>
</evidence>
<keyword evidence="2" id="KW-1185">Reference proteome</keyword>
<dbReference type="GO" id="GO:0006955">
    <property type="term" value="P:immune response"/>
    <property type="evidence" value="ECO:0007669"/>
    <property type="project" value="TreeGrafter"/>
</dbReference>
<name>A0A8C7IKD5_ONCKI</name>